<dbReference type="Gene3D" id="1.10.506.10">
    <property type="entry name" value="GTPase Activation - p120gap, domain 1"/>
    <property type="match status" value="1"/>
</dbReference>
<name>A0A401GBU6_9APHY</name>
<feature type="compositionally biased region" description="Polar residues" evidence="2">
    <location>
        <begin position="201"/>
        <end position="211"/>
    </location>
</feature>
<dbReference type="PANTHER" id="PTHR14149:SF14">
    <property type="entry name" value="CALPONIN-HOMOLOGY (CH) DOMAIN-CONTAINING PROTEIN"/>
    <property type="match status" value="1"/>
</dbReference>
<dbReference type="InterPro" id="IPR001936">
    <property type="entry name" value="RasGAP_dom"/>
</dbReference>
<feature type="region of interest" description="Disordered" evidence="2">
    <location>
        <begin position="1"/>
        <end position="76"/>
    </location>
</feature>
<dbReference type="Pfam" id="PF00612">
    <property type="entry name" value="IQ"/>
    <property type="match status" value="5"/>
</dbReference>
<dbReference type="Pfam" id="PF00616">
    <property type="entry name" value="RasGAP"/>
    <property type="match status" value="1"/>
</dbReference>
<dbReference type="SUPFAM" id="SSF47576">
    <property type="entry name" value="Calponin-homology domain, CH-domain"/>
    <property type="match status" value="1"/>
</dbReference>
<dbReference type="InterPro" id="IPR001715">
    <property type="entry name" value="CH_dom"/>
</dbReference>
<proteinExistence type="predicted"/>
<dbReference type="GO" id="GO:0005938">
    <property type="term" value="C:cell cortex"/>
    <property type="evidence" value="ECO:0007669"/>
    <property type="project" value="TreeGrafter"/>
</dbReference>
<dbReference type="Proteomes" id="UP000287166">
    <property type="component" value="Unassembled WGS sequence"/>
</dbReference>
<feature type="compositionally biased region" description="Basic and acidic residues" evidence="2">
    <location>
        <begin position="123"/>
        <end position="132"/>
    </location>
</feature>
<keyword evidence="1" id="KW-0175">Coiled coil</keyword>
<gene>
    <name evidence="5" type="ORF">SCP_0208210</name>
</gene>
<comment type="caution">
    <text evidence="5">The sequence shown here is derived from an EMBL/GenBank/DDBJ whole genome shotgun (WGS) entry which is preliminary data.</text>
</comment>
<sequence>MERSDSVSSTNSKSSSPAVGPFAYQTRLLERTSSRSSGASLTRNATQSRNTILSSPTGNGSTPNATRRWTPSHRVGGSLDIVRGKWEERSKAEAALEGRTLPEDLHAERTNLPNVSATASTESRSRSTDRAESSYAAARLESPTHQRTPIPLTKRYTMPAPIIASPLSPNTTGVTVESPDSPTYSSGPPTPQRIRLPVSNHLPSSYLSRTPTAEPDSPLSSRIRRSNTLDSVSTDPTGSSGTSEKSTSSSSGPSRVPAPEAPSPSPVYRRPTSLYAGRFSSTPSSPEKNDSQTPSSATYSRASSLSPDKPAPSYVSSVSSAMSPTPYRSSYMANKKASMYGESFTAGRRLGRHLPRIASGDAPEEPVEVTKVVKEPPPLEIRTRREEREFRNRDWEPTSPEKRSVRKDWASSSPEKLTERRDWAPSSPEKLTERRSWVPSSPEKLAERRDWESGSPDKLTERRDRAPSSPERLSERRTWGPTSPEKLLERELGVSGVPNADDVVGIPGRLRLSRDKAPSAQTSPAPSSRLTRGLWADVQRHLLQAYEYLCHVGEAQQWIEGCLDEELGFGVVEMEEGLRNGVVLAKLVRVFQGDAAVRKIYEAPKLDFRHSDNINYFFTFVRQVGLPEGFIFELTDLYEKKNFPKVIYCIHALSHLLARRGLAERIGNLVGHLHFSDDQLQKTQKGLKDAGVPMPNFGNIGRELAKEINEEPEEDQETEDERRDRLLLESEDCVVATQAIARSFLARKAQATQHARLRLAERYVPKLQAQCRATLIRRRLEIERRERTNLGPWILAIQSHARGVLARRAWRSYLKQVGASKVWATKVQAQARGVLQRRKFLKLKNAIRSVRVSVVKLQSLARARITQKTHRELTKAFAAPLIMYTIVDLQAHARGALARLRLARQLKLLQRAVPTVVKLQAHARGVIVRRHVHAQLVKLGNVTDVVIRVQAAVRTFLARKRLLTLIRGLRKATPALIGLQARARANLARQHHKSMHKALSEVKIVSSVGGFQALARAALARNRHREQAKRLEFIEPDVVGLQAVVRGALVRQEYRAWRDHLRRSHPHATILQAMLRGVLQRRKFHAKMQYYRSNLDKIVQIQSLFRAKETREQYRQLTLGTNVSVGTIKNFVHLLDDSEGDFQEEIKVERLRQDVVKRIRENQALENDVNELDVKIALVVQNVKSFEELTKVRRRLGADSAAVHAARASVLAAHGDPFAGPSALDRSAKHKLELYQQLFYLLQTKGEYLTRLFSRMSTEKDWEKNRRLTERVVLTLFGYGQDRREEYLLLKFFQTAIHEETSNALSVEDITRAHPMFINVAVHYLRPKQMPYIRETFQSVIRGILDSEDLDLETDPVVIYRGRLELEEMRSGVPSTKPKDVSFRQALNDPDTRAEYIRHLQVLQWWTEEFVKAITQSIQLMPYGMRCLARETLTAVRNKFPEASHEACAACIARLVYYRFINPAIITPETFDIVSNTIDIASRKNLAQISKMLTQITAGAEFGDDAPIFIPVNDYVRKTIKQIVSWLLEVANVPDAETEFHAHEFLDATVQPKAIYISPNEVYSIHTLLSQYMDHLAPARDDILRVILTELEGVPNIGSEELNDARDTAIELQLTNRFAHVKDPGADEKALWVQAKRAVLAILRVQPAKDLVESLMQPVTDEHELLWDRIIEEMEREQYRQQRRMPSTTAGDSAYRLEDIRSMTFREVKAHAIYFLLELEKLGRISRMDGYQGILNAIAGDVRSKNRRRVQRQHEKESMEEALKYLAERKKYFEEQINSYHSYVETSMSTMQRGKGKRRFVLPFTQQYFHMRDLQKAGKSPQFGSFKYSAQHFYKKGILLSIDQFSPRQFDKIDIVISSNSVGVFTFEVFNHALGITNRVANADVKMEDLLQAQFENRASFSLFNGLAKFNLNLLLWQINKKFYA</sequence>
<dbReference type="PROSITE" id="PS50021">
    <property type="entry name" value="CH"/>
    <property type="match status" value="1"/>
</dbReference>
<dbReference type="SUPFAM" id="SSF143885">
    <property type="entry name" value="RGC domain-like"/>
    <property type="match status" value="1"/>
</dbReference>
<dbReference type="SMART" id="SM00033">
    <property type="entry name" value="CH"/>
    <property type="match status" value="1"/>
</dbReference>
<feature type="compositionally biased region" description="Polar residues" evidence="2">
    <location>
        <begin position="167"/>
        <end position="187"/>
    </location>
</feature>
<protein>
    <submittedName>
        <fullName evidence="5">Ras GTPase-activating-like protein</fullName>
    </submittedName>
</protein>
<dbReference type="Pfam" id="PF03836">
    <property type="entry name" value="RasGAP_C"/>
    <property type="match status" value="1"/>
</dbReference>
<evidence type="ECO:0000259" key="3">
    <source>
        <dbReference type="PROSITE" id="PS50018"/>
    </source>
</evidence>
<dbReference type="OrthoDB" id="775356at2759"/>
<dbReference type="InterPro" id="IPR008936">
    <property type="entry name" value="Rho_GTPase_activation_prot"/>
</dbReference>
<feature type="compositionally biased region" description="Basic and acidic residues" evidence="2">
    <location>
        <begin position="458"/>
        <end position="478"/>
    </location>
</feature>
<evidence type="ECO:0000256" key="2">
    <source>
        <dbReference type="SAM" id="MobiDB-lite"/>
    </source>
</evidence>
<dbReference type="PROSITE" id="PS50018">
    <property type="entry name" value="RAS_GTPASE_ACTIV_2"/>
    <property type="match status" value="1"/>
</dbReference>
<evidence type="ECO:0000259" key="4">
    <source>
        <dbReference type="PROSITE" id="PS50021"/>
    </source>
</evidence>
<dbReference type="GeneID" id="38776538"/>
<dbReference type="CDD" id="cd21206">
    <property type="entry name" value="CH_IQGAP"/>
    <property type="match status" value="1"/>
</dbReference>
<feature type="domain" description="Ras-GAP" evidence="3">
    <location>
        <begin position="1271"/>
        <end position="1498"/>
    </location>
</feature>
<dbReference type="InterPro" id="IPR036872">
    <property type="entry name" value="CH_dom_sf"/>
</dbReference>
<evidence type="ECO:0000313" key="6">
    <source>
        <dbReference type="Proteomes" id="UP000287166"/>
    </source>
</evidence>
<feature type="coiled-coil region" evidence="1">
    <location>
        <begin position="1148"/>
        <end position="1182"/>
    </location>
</feature>
<dbReference type="RefSeq" id="XP_027610534.1">
    <property type="nucleotide sequence ID" value="XM_027754733.1"/>
</dbReference>
<dbReference type="EMBL" id="BFAD01000002">
    <property type="protein sequence ID" value="GBE79621.1"/>
    <property type="molecule type" value="Genomic_DNA"/>
</dbReference>
<feature type="compositionally biased region" description="Low complexity" evidence="2">
    <location>
        <begin position="293"/>
        <end position="327"/>
    </location>
</feature>
<dbReference type="SUPFAM" id="SSF48350">
    <property type="entry name" value="GTPase activation domain, GAP"/>
    <property type="match status" value="1"/>
</dbReference>
<organism evidence="5 6">
    <name type="scientific">Sparassis crispa</name>
    <dbReference type="NCBI Taxonomy" id="139825"/>
    <lineage>
        <taxon>Eukaryota</taxon>
        <taxon>Fungi</taxon>
        <taxon>Dikarya</taxon>
        <taxon>Basidiomycota</taxon>
        <taxon>Agaricomycotina</taxon>
        <taxon>Agaricomycetes</taxon>
        <taxon>Polyporales</taxon>
        <taxon>Sparassidaceae</taxon>
        <taxon>Sparassis</taxon>
    </lineage>
</organism>
<dbReference type="InParanoid" id="A0A401GBU6"/>
<dbReference type="GO" id="GO:0005096">
    <property type="term" value="F:GTPase activator activity"/>
    <property type="evidence" value="ECO:0007669"/>
    <property type="project" value="TreeGrafter"/>
</dbReference>
<accession>A0A401GBU6</accession>
<feature type="region of interest" description="Disordered" evidence="2">
    <location>
        <begin position="354"/>
        <end position="485"/>
    </location>
</feature>
<feature type="compositionally biased region" description="Basic and acidic residues" evidence="2">
    <location>
        <begin position="93"/>
        <end position="109"/>
    </location>
</feature>
<reference evidence="5 6" key="1">
    <citation type="journal article" date="2018" name="Sci. Rep.">
        <title>Genome sequence of the cauliflower mushroom Sparassis crispa (Hanabiratake) and its association with beneficial usage.</title>
        <authorList>
            <person name="Kiyama R."/>
            <person name="Furutani Y."/>
            <person name="Kawaguchi K."/>
            <person name="Nakanishi T."/>
        </authorList>
    </citation>
    <scope>NUCLEOTIDE SEQUENCE [LARGE SCALE GENOMIC DNA]</scope>
</reference>
<feature type="region of interest" description="Disordered" evidence="2">
    <location>
        <begin position="93"/>
        <end position="327"/>
    </location>
</feature>
<dbReference type="PANTHER" id="PTHR14149">
    <property type="entry name" value="RAS GTPASE-ACTIVATING PROTEIN WITH IQ MOTIF"/>
    <property type="match status" value="1"/>
</dbReference>
<dbReference type="InterPro" id="IPR000593">
    <property type="entry name" value="RasGAP_C"/>
</dbReference>
<feature type="domain" description="Calponin-homology (CH)" evidence="4">
    <location>
        <begin position="549"/>
        <end position="657"/>
    </location>
</feature>
<evidence type="ECO:0000313" key="5">
    <source>
        <dbReference type="EMBL" id="GBE79621.1"/>
    </source>
</evidence>
<feature type="compositionally biased region" description="Basic and acidic residues" evidence="2">
    <location>
        <begin position="381"/>
        <end position="409"/>
    </location>
</feature>
<dbReference type="Pfam" id="PF00307">
    <property type="entry name" value="CH"/>
    <property type="match status" value="1"/>
</dbReference>
<feature type="compositionally biased region" description="Polar residues" evidence="2">
    <location>
        <begin position="226"/>
        <end position="236"/>
    </location>
</feature>
<dbReference type="Gene3D" id="1.10.418.10">
    <property type="entry name" value="Calponin-like domain"/>
    <property type="match status" value="1"/>
</dbReference>
<feature type="compositionally biased region" description="Low complexity" evidence="2">
    <location>
        <begin position="1"/>
        <end position="16"/>
    </location>
</feature>
<evidence type="ECO:0000256" key="1">
    <source>
        <dbReference type="SAM" id="Coils"/>
    </source>
</evidence>
<dbReference type="Gene3D" id="1.20.5.190">
    <property type="match status" value="1"/>
</dbReference>
<dbReference type="SMART" id="SM00323">
    <property type="entry name" value="RasGAP"/>
    <property type="match status" value="1"/>
</dbReference>
<dbReference type="InterPro" id="IPR000048">
    <property type="entry name" value="IQ_motif_EF-hand-BS"/>
</dbReference>
<feature type="compositionally biased region" description="Low complexity" evidence="2">
    <location>
        <begin position="237"/>
        <end position="258"/>
    </location>
</feature>
<feature type="compositionally biased region" description="Polar residues" evidence="2">
    <location>
        <begin position="38"/>
        <end position="69"/>
    </location>
</feature>
<dbReference type="SMART" id="SM00015">
    <property type="entry name" value="IQ"/>
    <property type="match status" value="12"/>
</dbReference>
<dbReference type="PROSITE" id="PS50096">
    <property type="entry name" value="IQ"/>
    <property type="match status" value="10"/>
</dbReference>
<keyword evidence="6" id="KW-1185">Reference proteome</keyword>
<dbReference type="STRING" id="139825.A0A401GBU6"/>
<dbReference type="FunCoup" id="A0A401GBU6">
    <property type="interactions" value="151"/>
</dbReference>